<accession>A0A068UI05</accession>
<sequence>MGSPDAATRSIPALKRPAFLTVVMIVAVTPCPANTLAMSIMGIMCPGDNRGNDETAGYIATRPLLQ</sequence>
<evidence type="ECO:0000313" key="2">
    <source>
        <dbReference type="Proteomes" id="UP000295252"/>
    </source>
</evidence>
<dbReference type="AlphaFoldDB" id="A0A068UI05"/>
<dbReference type="InParanoid" id="A0A068UI05"/>
<dbReference type="EMBL" id="HG739112">
    <property type="protein sequence ID" value="CDP07854.1"/>
    <property type="molecule type" value="Genomic_DNA"/>
</dbReference>
<evidence type="ECO:0000313" key="1">
    <source>
        <dbReference type="EMBL" id="CDP07854.1"/>
    </source>
</evidence>
<name>A0A068UI05_COFCA</name>
<reference evidence="2" key="1">
    <citation type="journal article" date="2014" name="Science">
        <title>The coffee genome provides insight into the convergent evolution of caffeine biosynthesis.</title>
        <authorList>
            <person name="Denoeud F."/>
            <person name="Carretero-Paulet L."/>
            <person name="Dereeper A."/>
            <person name="Droc G."/>
            <person name="Guyot R."/>
            <person name="Pietrella M."/>
            <person name="Zheng C."/>
            <person name="Alberti A."/>
            <person name="Anthony F."/>
            <person name="Aprea G."/>
            <person name="Aury J.M."/>
            <person name="Bento P."/>
            <person name="Bernard M."/>
            <person name="Bocs S."/>
            <person name="Campa C."/>
            <person name="Cenci A."/>
            <person name="Combes M.C."/>
            <person name="Crouzillat D."/>
            <person name="Da Silva C."/>
            <person name="Daddiego L."/>
            <person name="De Bellis F."/>
            <person name="Dussert S."/>
            <person name="Garsmeur O."/>
            <person name="Gayraud T."/>
            <person name="Guignon V."/>
            <person name="Jahn K."/>
            <person name="Jamilloux V."/>
            <person name="Joet T."/>
            <person name="Labadie K."/>
            <person name="Lan T."/>
            <person name="Leclercq J."/>
            <person name="Lepelley M."/>
            <person name="Leroy T."/>
            <person name="Li L.T."/>
            <person name="Librado P."/>
            <person name="Lopez L."/>
            <person name="Munoz A."/>
            <person name="Noel B."/>
            <person name="Pallavicini A."/>
            <person name="Perrotta G."/>
            <person name="Poncet V."/>
            <person name="Pot D."/>
            <person name="Priyono X."/>
            <person name="Rigoreau M."/>
            <person name="Rouard M."/>
            <person name="Rozas J."/>
            <person name="Tranchant-Dubreuil C."/>
            <person name="VanBuren R."/>
            <person name="Zhang Q."/>
            <person name="Andrade A.C."/>
            <person name="Argout X."/>
            <person name="Bertrand B."/>
            <person name="de Kochko A."/>
            <person name="Graziosi G."/>
            <person name="Henry R.J."/>
            <person name="Jayarama X."/>
            <person name="Ming R."/>
            <person name="Nagai C."/>
            <person name="Rounsley S."/>
            <person name="Sankoff D."/>
            <person name="Giuliano G."/>
            <person name="Albert V.A."/>
            <person name="Wincker P."/>
            <person name="Lashermes P."/>
        </authorList>
    </citation>
    <scope>NUCLEOTIDE SEQUENCE [LARGE SCALE GENOMIC DNA]</scope>
    <source>
        <strain evidence="2">cv. DH200-94</strain>
    </source>
</reference>
<keyword evidence="2" id="KW-1185">Reference proteome</keyword>
<proteinExistence type="predicted"/>
<protein>
    <submittedName>
        <fullName evidence="1">Uncharacterized protein</fullName>
    </submittedName>
</protein>
<gene>
    <name evidence="1" type="ORF">GSCOC_T00025315001</name>
</gene>
<dbReference type="Gramene" id="CDP07854">
    <property type="protein sequence ID" value="CDP07854"/>
    <property type="gene ID" value="GSCOC_T00025315001"/>
</dbReference>
<dbReference type="Proteomes" id="UP000295252">
    <property type="component" value="Chromosome X"/>
</dbReference>
<organism evidence="1 2">
    <name type="scientific">Coffea canephora</name>
    <name type="common">Robusta coffee</name>
    <dbReference type="NCBI Taxonomy" id="49390"/>
    <lineage>
        <taxon>Eukaryota</taxon>
        <taxon>Viridiplantae</taxon>
        <taxon>Streptophyta</taxon>
        <taxon>Embryophyta</taxon>
        <taxon>Tracheophyta</taxon>
        <taxon>Spermatophyta</taxon>
        <taxon>Magnoliopsida</taxon>
        <taxon>eudicotyledons</taxon>
        <taxon>Gunneridae</taxon>
        <taxon>Pentapetalae</taxon>
        <taxon>asterids</taxon>
        <taxon>lamiids</taxon>
        <taxon>Gentianales</taxon>
        <taxon>Rubiaceae</taxon>
        <taxon>Ixoroideae</taxon>
        <taxon>Gardenieae complex</taxon>
        <taxon>Bertiereae - Coffeeae clade</taxon>
        <taxon>Coffeeae</taxon>
        <taxon>Coffea</taxon>
    </lineage>
</organism>